<dbReference type="AlphaFoldDB" id="A0A8B6CM95"/>
<comment type="caution">
    <text evidence="2">The sequence shown here is derived from an EMBL/GenBank/DDBJ whole genome shotgun (WGS) entry which is preliminary data.</text>
</comment>
<evidence type="ECO:0000313" key="2">
    <source>
        <dbReference type="EMBL" id="VDI06798.1"/>
    </source>
</evidence>
<keyword evidence="1" id="KW-0732">Signal</keyword>
<feature type="chain" id="PRO_5032461534" evidence="1">
    <location>
        <begin position="17"/>
        <end position="193"/>
    </location>
</feature>
<reference evidence="2" key="1">
    <citation type="submission" date="2018-11" db="EMBL/GenBank/DDBJ databases">
        <authorList>
            <person name="Alioto T."/>
            <person name="Alioto T."/>
        </authorList>
    </citation>
    <scope>NUCLEOTIDE SEQUENCE</scope>
</reference>
<dbReference type="Proteomes" id="UP000596742">
    <property type="component" value="Unassembled WGS sequence"/>
</dbReference>
<dbReference type="EMBL" id="UYJE01001981">
    <property type="protein sequence ID" value="VDI06798.1"/>
    <property type="molecule type" value="Genomic_DNA"/>
</dbReference>
<proteinExistence type="predicted"/>
<protein>
    <submittedName>
        <fullName evidence="2">Uncharacterized protein</fullName>
    </submittedName>
</protein>
<keyword evidence="3" id="KW-1185">Reference proteome</keyword>
<organism evidence="2 3">
    <name type="scientific">Mytilus galloprovincialis</name>
    <name type="common">Mediterranean mussel</name>
    <dbReference type="NCBI Taxonomy" id="29158"/>
    <lineage>
        <taxon>Eukaryota</taxon>
        <taxon>Metazoa</taxon>
        <taxon>Spiralia</taxon>
        <taxon>Lophotrochozoa</taxon>
        <taxon>Mollusca</taxon>
        <taxon>Bivalvia</taxon>
        <taxon>Autobranchia</taxon>
        <taxon>Pteriomorphia</taxon>
        <taxon>Mytilida</taxon>
        <taxon>Mytiloidea</taxon>
        <taxon>Mytilidae</taxon>
        <taxon>Mytilinae</taxon>
        <taxon>Mytilus</taxon>
    </lineage>
</organism>
<gene>
    <name evidence="2" type="ORF">MGAL_10B071566</name>
</gene>
<accession>A0A8B6CM95</accession>
<evidence type="ECO:0000256" key="1">
    <source>
        <dbReference type="SAM" id="SignalP"/>
    </source>
</evidence>
<sequence>MKLALVLLVLLPVVFSTPQKRLIFDTLFQTDELKTLVDGIVGTVGTDATEQACEAECHTLIQADHLLQFGCPLICKSNPQFINRHLLSPLPEAAKYLKMKLAFALLLLLPVVFSTPQKRLIFDTLFQTDELKTLVDGIVGTLGTNATEQACETECHTLIQADHLLQFGCPLICKSFQSLVHRFGHVTVPPTTV</sequence>
<evidence type="ECO:0000313" key="3">
    <source>
        <dbReference type="Proteomes" id="UP000596742"/>
    </source>
</evidence>
<feature type="signal peptide" evidence="1">
    <location>
        <begin position="1"/>
        <end position="16"/>
    </location>
</feature>
<name>A0A8B6CM95_MYTGA</name>
<dbReference type="OrthoDB" id="6135406at2759"/>